<feature type="binding site" evidence="9">
    <location>
        <begin position="138"/>
        <end position="141"/>
    </location>
    <ligand>
        <name>4-CDP-2-C-methyl-D-erythritol 2-phosphate</name>
        <dbReference type="ChEBI" id="CHEBI:57919"/>
    </ligand>
</feature>
<organism evidence="12 13">
    <name type="scientific">Candidatus Rickettsiella viridis</name>
    <dbReference type="NCBI Taxonomy" id="676208"/>
    <lineage>
        <taxon>Bacteria</taxon>
        <taxon>Pseudomonadati</taxon>
        <taxon>Pseudomonadota</taxon>
        <taxon>Gammaproteobacteria</taxon>
        <taxon>Legionellales</taxon>
        <taxon>Coxiellaceae</taxon>
        <taxon>Rickettsiella</taxon>
    </lineage>
</organism>
<comment type="catalytic activity">
    <reaction evidence="1 9 10">
        <text>4-CDP-2-C-methyl-D-erythritol 2-phosphate = 2-C-methyl-D-erythritol 2,4-cyclic diphosphate + CMP</text>
        <dbReference type="Rhea" id="RHEA:23864"/>
        <dbReference type="ChEBI" id="CHEBI:57919"/>
        <dbReference type="ChEBI" id="CHEBI:58483"/>
        <dbReference type="ChEBI" id="CHEBI:60377"/>
        <dbReference type="EC" id="4.6.1.12"/>
    </reaction>
</comment>
<dbReference type="AlphaFoldDB" id="A0A2Z5V2W8"/>
<name>A0A2Z5V2W8_9COXI</name>
<dbReference type="GO" id="GO:0046872">
    <property type="term" value="F:metal ion binding"/>
    <property type="evidence" value="ECO:0007669"/>
    <property type="project" value="UniProtKB-KW"/>
</dbReference>
<comment type="function">
    <text evidence="9">Involved in the biosynthesis of isopentenyl diphosphate (IPP) and dimethylallyl diphosphate (DMAPP), two major building blocks of isoprenoid compounds. Catalyzes the conversion of 4-diphosphocytidyl-2-C-methyl-D-erythritol 2-phosphate (CDP-ME2P) to 2-C-methyl-D-erythritol 2,4-cyclodiphosphate (ME-CPP) with a corresponding release of cytidine 5-monophosphate (CMP).</text>
</comment>
<dbReference type="InterPro" id="IPR020555">
    <property type="entry name" value="MECDP_synthase_CS"/>
</dbReference>
<dbReference type="Pfam" id="PF02542">
    <property type="entry name" value="YgbB"/>
    <property type="match status" value="1"/>
</dbReference>
<comment type="similarity">
    <text evidence="3 9 10">Belongs to the IspF family.</text>
</comment>
<feature type="binding site" evidence="9">
    <location>
        <position position="16"/>
    </location>
    <ligand>
        <name>a divalent metal cation</name>
        <dbReference type="ChEBI" id="CHEBI:60240"/>
    </ligand>
</feature>
<dbReference type="InterPro" id="IPR003526">
    <property type="entry name" value="MECDP_synthase"/>
</dbReference>
<feature type="binding site" evidence="9">
    <location>
        <begin position="14"/>
        <end position="16"/>
    </location>
    <ligand>
        <name>4-CDP-2-C-methyl-D-erythritol 2-phosphate</name>
        <dbReference type="ChEBI" id="CHEBI:57919"/>
    </ligand>
</feature>
<dbReference type="EC" id="4.6.1.12" evidence="5 9"/>
<gene>
    <name evidence="9 12" type="primary">ispF</name>
    <name evidence="12" type="ORF">RVIR1_02990</name>
</gene>
<dbReference type="PROSITE" id="PS01350">
    <property type="entry name" value="ISPF"/>
    <property type="match status" value="1"/>
</dbReference>
<feature type="binding site" evidence="9">
    <location>
        <position position="48"/>
    </location>
    <ligand>
        <name>a divalent metal cation</name>
        <dbReference type="ChEBI" id="CHEBI:60240"/>
    </ligand>
</feature>
<protein>
    <recommendedName>
        <fullName evidence="5 9">2-C-methyl-D-erythritol 2,4-cyclodiphosphate synthase</fullName>
        <shortName evidence="9">MECDP-synthase</shortName>
        <shortName evidence="9">MECPP-synthase</shortName>
        <shortName evidence="9">MECPS</shortName>
        <ecNumber evidence="5 9">4.6.1.12</ecNumber>
    </recommendedName>
</protein>
<dbReference type="GO" id="GO:0019288">
    <property type="term" value="P:isopentenyl diphosphate biosynthetic process, methylerythritol 4-phosphate pathway"/>
    <property type="evidence" value="ECO:0007669"/>
    <property type="project" value="UniProtKB-UniRule"/>
</dbReference>
<evidence type="ECO:0000259" key="11">
    <source>
        <dbReference type="Pfam" id="PF02542"/>
    </source>
</evidence>
<dbReference type="NCBIfam" id="TIGR00151">
    <property type="entry name" value="ispF"/>
    <property type="match status" value="1"/>
</dbReference>
<evidence type="ECO:0000256" key="7">
    <source>
        <dbReference type="ARBA" id="ARBA00023229"/>
    </source>
</evidence>
<comment type="pathway">
    <text evidence="2 9">Isoprenoid biosynthesis; isopentenyl diphosphate biosynthesis via DXP pathway; isopentenyl diphosphate from 1-deoxy-D-xylulose 5-phosphate: step 4/6.</text>
</comment>
<dbReference type="PANTHER" id="PTHR43181:SF1">
    <property type="entry name" value="2-C-METHYL-D-ERYTHRITOL 2,4-CYCLODIPHOSPHATE SYNTHASE, CHLOROPLASTIC"/>
    <property type="match status" value="1"/>
</dbReference>
<evidence type="ECO:0000256" key="2">
    <source>
        <dbReference type="ARBA" id="ARBA00004709"/>
    </source>
</evidence>
<evidence type="ECO:0000256" key="9">
    <source>
        <dbReference type="HAMAP-Rule" id="MF_00107"/>
    </source>
</evidence>
<keyword evidence="13" id="KW-1185">Reference proteome</keyword>
<proteinExistence type="inferred from homology"/>
<dbReference type="Gene3D" id="3.30.1330.50">
    <property type="entry name" value="2-C-methyl-D-erythritol 2,4-cyclodiphosphate synthase"/>
    <property type="match status" value="1"/>
</dbReference>
<evidence type="ECO:0000313" key="12">
    <source>
        <dbReference type="EMBL" id="BBB14822.1"/>
    </source>
</evidence>
<dbReference type="UniPathway" id="UPA00056">
    <property type="reaction ID" value="UER00095"/>
</dbReference>
<dbReference type="InterPro" id="IPR036571">
    <property type="entry name" value="MECDP_synthase_sf"/>
</dbReference>
<dbReference type="Proteomes" id="UP000282483">
    <property type="component" value="Chromosome"/>
</dbReference>
<feature type="domain" description="2-C-methyl-D-erythritol 2,4-cyclodiphosphate synthase" evidence="11">
    <location>
        <begin position="7"/>
        <end position="160"/>
    </location>
</feature>
<feature type="binding site" evidence="9">
    <location>
        <position position="14"/>
    </location>
    <ligand>
        <name>a divalent metal cation</name>
        <dbReference type="ChEBI" id="CHEBI:60240"/>
    </ligand>
</feature>
<accession>A0A2Z5V2W8</accession>
<dbReference type="EMBL" id="AP018005">
    <property type="protein sequence ID" value="BBB14822.1"/>
    <property type="molecule type" value="Genomic_DNA"/>
</dbReference>
<evidence type="ECO:0000256" key="5">
    <source>
        <dbReference type="ARBA" id="ARBA00012579"/>
    </source>
</evidence>
<dbReference type="OrthoDB" id="9804336at2"/>
<dbReference type="RefSeq" id="WP_126322335.1">
    <property type="nucleotide sequence ID" value="NZ_AP018005.1"/>
</dbReference>
<evidence type="ECO:0000256" key="8">
    <source>
        <dbReference type="ARBA" id="ARBA00023239"/>
    </source>
</evidence>
<evidence type="ECO:0000256" key="1">
    <source>
        <dbReference type="ARBA" id="ARBA00000200"/>
    </source>
</evidence>
<evidence type="ECO:0000256" key="10">
    <source>
        <dbReference type="RuleBase" id="RU004395"/>
    </source>
</evidence>
<keyword evidence="7 9" id="KW-0414">Isoprene biosynthesis</keyword>
<comment type="cofactor">
    <cofactor evidence="9">
        <name>a divalent metal cation</name>
        <dbReference type="ChEBI" id="CHEBI:60240"/>
    </cofactor>
    <text evidence="9">Binds 1 divalent metal cation per subunit.</text>
</comment>
<keyword evidence="8 9" id="KW-0456">Lyase</keyword>
<evidence type="ECO:0000313" key="13">
    <source>
        <dbReference type="Proteomes" id="UP000282483"/>
    </source>
</evidence>
<evidence type="ECO:0000256" key="3">
    <source>
        <dbReference type="ARBA" id="ARBA00008480"/>
    </source>
</evidence>
<sequence>MTNDSNLRIGYGVDVHAFASGDHIILGGITIPYHAGLRAHSDGDVVIHALVDALLGASALGDIGQHFPDTENRWKDCSSRIFLKESVRMLQESRFSIANVDITVLAEAPKLSPYREAIRANLASDMAITLNQVNIKATTTEKLGFIGRKEGIAATAIVLIQKQASN</sequence>
<comment type="caution">
    <text evidence="9">Lacks conserved residue(s) required for the propagation of feature annotation.</text>
</comment>
<dbReference type="HAMAP" id="MF_00107">
    <property type="entry name" value="IspF"/>
    <property type="match status" value="1"/>
</dbReference>
<feature type="binding site" evidence="9">
    <location>
        <position position="148"/>
    </location>
    <ligand>
        <name>4-CDP-2-C-methyl-D-erythritol 2-phosphate</name>
        <dbReference type="ChEBI" id="CHEBI:57919"/>
    </ligand>
</feature>
<feature type="binding site" evidence="9">
    <location>
        <position position="145"/>
    </location>
    <ligand>
        <name>4-CDP-2-C-methyl-D-erythritol 2-phosphate</name>
        <dbReference type="ChEBI" id="CHEBI:57919"/>
    </ligand>
</feature>
<dbReference type="GO" id="GO:0008685">
    <property type="term" value="F:2-C-methyl-D-erythritol 2,4-cyclodiphosphate synthase activity"/>
    <property type="evidence" value="ECO:0007669"/>
    <property type="project" value="UniProtKB-UniRule"/>
</dbReference>
<dbReference type="FunFam" id="3.30.1330.50:FF:000001">
    <property type="entry name" value="2-C-methyl-D-erythritol 2,4-cyclodiphosphate synthase"/>
    <property type="match status" value="1"/>
</dbReference>
<dbReference type="SUPFAM" id="SSF69765">
    <property type="entry name" value="IpsF-like"/>
    <property type="match status" value="1"/>
</dbReference>
<evidence type="ECO:0000256" key="4">
    <source>
        <dbReference type="ARBA" id="ARBA00011233"/>
    </source>
</evidence>
<keyword evidence="6 9" id="KW-0479">Metal-binding</keyword>
<dbReference type="PANTHER" id="PTHR43181">
    <property type="entry name" value="2-C-METHYL-D-ERYTHRITOL 2,4-CYCLODIPHOSPHATE SYNTHASE, CHLOROPLASTIC"/>
    <property type="match status" value="1"/>
</dbReference>
<feature type="binding site" evidence="9">
    <location>
        <begin position="40"/>
        <end position="41"/>
    </location>
    <ligand>
        <name>4-CDP-2-C-methyl-D-erythritol 2-phosphate</name>
        <dbReference type="ChEBI" id="CHEBI:57919"/>
    </ligand>
</feature>
<feature type="binding site" evidence="9">
    <location>
        <begin position="67"/>
        <end position="71"/>
    </location>
    <ligand>
        <name>4-CDP-2-C-methyl-D-erythritol 2-phosphate</name>
        <dbReference type="ChEBI" id="CHEBI:57919"/>
    </ligand>
</feature>
<dbReference type="CDD" id="cd00554">
    <property type="entry name" value="MECDP_synthase"/>
    <property type="match status" value="1"/>
</dbReference>
<feature type="site" description="Transition state stabilizer" evidence="9">
    <location>
        <position position="139"/>
    </location>
</feature>
<dbReference type="KEGG" id="rvi:RVIR1_02990"/>
<comment type="subunit">
    <text evidence="4 9">Homotrimer.</text>
</comment>
<feature type="binding site" evidence="9">
    <location>
        <begin position="62"/>
        <end position="64"/>
    </location>
    <ligand>
        <name>4-CDP-2-C-methyl-D-erythritol 2-phosphate</name>
        <dbReference type="ChEBI" id="CHEBI:57919"/>
    </ligand>
</feature>
<dbReference type="GO" id="GO:0016114">
    <property type="term" value="P:terpenoid biosynthetic process"/>
    <property type="evidence" value="ECO:0007669"/>
    <property type="project" value="InterPro"/>
</dbReference>
<reference evidence="12 13" key="1">
    <citation type="submission" date="2017-03" db="EMBL/GenBank/DDBJ databases">
        <title>The genome sequence of Candidatus Rickettsiella viridis.</title>
        <authorList>
            <person name="Nikoh N."/>
            <person name="Tsuchida T."/>
            <person name="Yamaguchi K."/>
            <person name="Maeda T."/>
            <person name="Shigenobu S."/>
            <person name="Fukatsu T."/>
        </authorList>
    </citation>
    <scope>NUCLEOTIDE SEQUENCE [LARGE SCALE GENOMIC DNA]</scope>
    <source>
        <strain evidence="12 13">Ap-RA04</strain>
    </source>
</reference>
<evidence type="ECO:0000256" key="6">
    <source>
        <dbReference type="ARBA" id="ARBA00022723"/>
    </source>
</evidence>
<feature type="site" description="Transition state stabilizer" evidence="9">
    <location>
        <position position="40"/>
    </location>
</feature>